<protein>
    <recommendedName>
        <fullName evidence="4">DUF3188 domain-containing protein</fullName>
    </recommendedName>
</protein>
<dbReference type="EMBL" id="JAGGKG010000009">
    <property type="protein sequence ID" value="MBP1905549.1"/>
    <property type="molecule type" value="Genomic_DNA"/>
</dbReference>
<keyword evidence="1" id="KW-1133">Transmembrane helix</keyword>
<keyword evidence="3" id="KW-1185">Reference proteome</keyword>
<keyword evidence="1" id="KW-0812">Transmembrane</keyword>
<comment type="caution">
    <text evidence="2">The sequence shown here is derived from an EMBL/GenBank/DDBJ whole genome shotgun (WGS) entry which is preliminary data.</text>
</comment>
<evidence type="ECO:0000313" key="3">
    <source>
        <dbReference type="Proteomes" id="UP001519272"/>
    </source>
</evidence>
<keyword evidence="1" id="KW-0472">Membrane</keyword>
<gene>
    <name evidence="2" type="ORF">J2Z32_002179</name>
</gene>
<organism evidence="2 3">
    <name type="scientific">Paenibacillus turicensis</name>
    <dbReference type="NCBI Taxonomy" id="160487"/>
    <lineage>
        <taxon>Bacteria</taxon>
        <taxon>Bacillati</taxon>
        <taxon>Bacillota</taxon>
        <taxon>Bacilli</taxon>
        <taxon>Bacillales</taxon>
        <taxon>Paenibacillaceae</taxon>
        <taxon>Paenibacillus</taxon>
    </lineage>
</organism>
<feature type="transmembrane region" description="Helical" evidence="1">
    <location>
        <begin position="30"/>
        <end position="50"/>
    </location>
</feature>
<reference evidence="2 3" key="1">
    <citation type="submission" date="2021-03" db="EMBL/GenBank/DDBJ databases">
        <title>Genomic Encyclopedia of Type Strains, Phase IV (KMG-IV): sequencing the most valuable type-strain genomes for metagenomic binning, comparative biology and taxonomic classification.</title>
        <authorList>
            <person name="Goeker M."/>
        </authorList>
    </citation>
    <scope>NUCLEOTIDE SEQUENCE [LARGE SCALE GENOMIC DNA]</scope>
    <source>
        <strain evidence="2 3">DSM 14349</strain>
    </source>
</reference>
<dbReference type="Proteomes" id="UP001519272">
    <property type="component" value="Unassembled WGS sequence"/>
</dbReference>
<proteinExistence type="predicted"/>
<name>A0ABS4FT00_9BACL</name>
<dbReference type="RefSeq" id="WP_210089179.1">
    <property type="nucleotide sequence ID" value="NZ_JAGGKG010000009.1"/>
</dbReference>
<accession>A0ABS4FT00</accession>
<sequence length="59" mass="6794">MYKLAYIVGLMLMSLSILLAFHYQDEGIHLVPIITFLLGVSCFVIGKFLYRKNHAESKF</sequence>
<evidence type="ECO:0000313" key="2">
    <source>
        <dbReference type="EMBL" id="MBP1905549.1"/>
    </source>
</evidence>
<evidence type="ECO:0000256" key="1">
    <source>
        <dbReference type="SAM" id="Phobius"/>
    </source>
</evidence>
<evidence type="ECO:0008006" key="4">
    <source>
        <dbReference type="Google" id="ProtNLM"/>
    </source>
</evidence>